<feature type="non-terminal residue" evidence="3">
    <location>
        <position position="1"/>
    </location>
</feature>
<dbReference type="Pfam" id="PF00079">
    <property type="entry name" value="Serpin"/>
    <property type="match status" value="1"/>
</dbReference>
<evidence type="ECO:0000256" key="1">
    <source>
        <dbReference type="ARBA" id="ARBA00009500"/>
    </source>
</evidence>
<feature type="domain" description="Serpin" evidence="2">
    <location>
        <begin position="2"/>
        <end position="94"/>
    </location>
</feature>
<name>A0A392P180_9FABA</name>
<dbReference type="AlphaFoldDB" id="A0A392P180"/>
<evidence type="ECO:0000259" key="2">
    <source>
        <dbReference type="Pfam" id="PF00079"/>
    </source>
</evidence>
<sequence length="96" mass="10161">LSCKVVLSIIVAGSEGPTQHQLLSFLGSKSIDNLNSLASKLVSAVLYDDAPLGGPRLSFVNGGWIEQSVSLHPSFKQIVTTDYKAALASVDFLTKV</sequence>
<proteinExistence type="inferred from homology"/>
<comment type="caution">
    <text evidence="3">The sequence shown here is derived from an EMBL/GenBank/DDBJ whole genome shotgun (WGS) entry which is preliminary data.</text>
</comment>
<organism evidence="3 4">
    <name type="scientific">Trifolium medium</name>
    <dbReference type="NCBI Taxonomy" id="97028"/>
    <lineage>
        <taxon>Eukaryota</taxon>
        <taxon>Viridiplantae</taxon>
        <taxon>Streptophyta</taxon>
        <taxon>Embryophyta</taxon>
        <taxon>Tracheophyta</taxon>
        <taxon>Spermatophyta</taxon>
        <taxon>Magnoliopsida</taxon>
        <taxon>eudicotyledons</taxon>
        <taxon>Gunneridae</taxon>
        <taxon>Pentapetalae</taxon>
        <taxon>rosids</taxon>
        <taxon>fabids</taxon>
        <taxon>Fabales</taxon>
        <taxon>Fabaceae</taxon>
        <taxon>Papilionoideae</taxon>
        <taxon>50 kb inversion clade</taxon>
        <taxon>NPAAA clade</taxon>
        <taxon>Hologalegina</taxon>
        <taxon>IRL clade</taxon>
        <taxon>Trifolieae</taxon>
        <taxon>Trifolium</taxon>
    </lineage>
</organism>
<dbReference type="Proteomes" id="UP000265520">
    <property type="component" value="Unassembled WGS sequence"/>
</dbReference>
<dbReference type="InterPro" id="IPR023796">
    <property type="entry name" value="Serpin_dom"/>
</dbReference>
<reference evidence="3 4" key="1">
    <citation type="journal article" date="2018" name="Front. Plant Sci.">
        <title>Red Clover (Trifolium pratense) and Zigzag Clover (T. medium) - A Picture of Genomic Similarities and Differences.</title>
        <authorList>
            <person name="Dluhosova J."/>
            <person name="Istvanek J."/>
            <person name="Nedelnik J."/>
            <person name="Repkova J."/>
        </authorList>
    </citation>
    <scope>NUCLEOTIDE SEQUENCE [LARGE SCALE GENOMIC DNA]</scope>
    <source>
        <strain evidence="4">cv. 10/8</strain>
        <tissue evidence="3">Leaf</tissue>
    </source>
</reference>
<comment type="similarity">
    <text evidence="1">Belongs to the serpin family.</text>
</comment>
<dbReference type="InterPro" id="IPR042178">
    <property type="entry name" value="Serpin_sf_1"/>
</dbReference>
<evidence type="ECO:0000313" key="4">
    <source>
        <dbReference type="Proteomes" id="UP000265520"/>
    </source>
</evidence>
<accession>A0A392P180</accession>
<evidence type="ECO:0000313" key="3">
    <source>
        <dbReference type="EMBL" id="MCI05803.1"/>
    </source>
</evidence>
<keyword evidence="4" id="KW-1185">Reference proteome</keyword>
<dbReference type="Gene3D" id="3.30.497.10">
    <property type="entry name" value="Antithrombin, subunit I, domain 2"/>
    <property type="match status" value="1"/>
</dbReference>
<dbReference type="InterPro" id="IPR036186">
    <property type="entry name" value="Serpin_sf"/>
</dbReference>
<dbReference type="EMBL" id="LXQA010059787">
    <property type="protein sequence ID" value="MCI05803.1"/>
    <property type="molecule type" value="Genomic_DNA"/>
</dbReference>
<dbReference type="SUPFAM" id="SSF56574">
    <property type="entry name" value="Serpins"/>
    <property type="match status" value="1"/>
</dbReference>
<protein>
    <submittedName>
        <fullName evidence="3">Serpin-ZX</fullName>
    </submittedName>
</protein>